<organism evidence="5 6">
    <name type="scientific">Acorus gramineus</name>
    <name type="common">Dwarf sweet flag</name>
    <dbReference type="NCBI Taxonomy" id="55184"/>
    <lineage>
        <taxon>Eukaryota</taxon>
        <taxon>Viridiplantae</taxon>
        <taxon>Streptophyta</taxon>
        <taxon>Embryophyta</taxon>
        <taxon>Tracheophyta</taxon>
        <taxon>Spermatophyta</taxon>
        <taxon>Magnoliopsida</taxon>
        <taxon>Liliopsida</taxon>
        <taxon>Acoraceae</taxon>
        <taxon>Acorus</taxon>
    </lineage>
</organism>
<dbReference type="InterPro" id="IPR016024">
    <property type="entry name" value="ARM-type_fold"/>
</dbReference>
<feature type="region of interest" description="Disordered" evidence="2">
    <location>
        <begin position="1"/>
        <end position="26"/>
    </location>
</feature>
<evidence type="ECO:0008006" key="7">
    <source>
        <dbReference type="Google" id="ProtNLM"/>
    </source>
</evidence>
<dbReference type="Pfam" id="PF05004">
    <property type="entry name" value="IFRD"/>
    <property type="match status" value="1"/>
</dbReference>
<evidence type="ECO:0000256" key="2">
    <source>
        <dbReference type="SAM" id="MobiDB-lite"/>
    </source>
</evidence>
<dbReference type="AlphaFoldDB" id="A0AAV9BHU2"/>
<dbReference type="PANTHER" id="PTHR12354:SF1">
    <property type="entry name" value="INTERFERON-RELATED DEVELOPMENTAL REGULATOR 1"/>
    <property type="match status" value="1"/>
</dbReference>
<gene>
    <name evidence="5" type="ORF">QJS04_geneDACA001598</name>
</gene>
<reference evidence="5" key="2">
    <citation type="submission" date="2023-06" db="EMBL/GenBank/DDBJ databases">
        <authorList>
            <person name="Ma L."/>
            <person name="Liu K.-W."/>
            <person name="Li Z."/>
            <person name="Hsiao Y.-Y."/>
            <person name="Qi Y."/>
            <person name="Fu T."/>
            <person name="Tang G."/>
            <person name="Zhang D."/>
            <person name="Sun W.-H."/>
            <person name="Liu D.-K."/>
            <person name="Li Y."/>
            <person name="Chen G.-Z."/>
            <person name="Liu X.-D."/>
            <person name="Liao X.-Y."/>
            <person name="Jiang Y.-T."/>
            <person name="Yu X."/>
            <person name="Hao Y."/>
            <person name="Huang J."/>
            <person name="Zhao X.-W."/>
            <person name="Ke S."/>
            <person name="Chen Y.-Y."/>
            <person name="Wu W.-L."/>
            <person name="Hsu J.-L."/>
            <person name="Lin Y.-F."/>
            <person name="Huang M.-D."/>
            <person name="Li C.-Y."/>
            <person name="Huang L."/>
            <person name="Wang Z.-W."/>
            <person name="Zhao X."/>
            <person name="Zhong W.-Y."/>
            <person name="Peng D.-H."/>
            <person name="Ahmad S."/>
            <person name="Lan S."/>
            <person name="Zhang J.-S."/>
            <person name="Tsai W.-C."/>
            <person name="Van De Peer Y."/>
            <person name="Liu Z.-J."/>
        </authorList>
    </citation>
    <scope>NUCLEOTIDE SEQUENCE</scope>
    <source>
        <strain evidence="5">SCP</strain>
        <tissue evidence="5">Leaves</tissue>
    </source>
</reference>
<dbReference type="SUPFAM" id="SSF48371">
    <property type="entry name" value="ARM repeat"/>
    <property type="match status" value="1"/>
</dbReference>
<accession>A0AAV9BHU2</accession>
<keyword evidence="6" id="KW-1185">Reference proteome</keyword>
<evidence type="ECO:0000259" key="4">
    <source>
        <dbReference type="Pfam" id="PF05004"/>
    </source>
</evidence>
<reference evidence="5" key="1">
    <citation type="journal article" date="2023" name="Nat. Commun.">
        <title>Diploid and tetraploid genomes of Acorus and the evolution of monocots.</title>
        <authorList>
            <person name="Ma L."/>
            <person name="Liu K.W."/>
            <person name="Li Z."/>
            <person name="Hsiao Y.Y."/>
            <person name="Qi Y."/>
            <person name="Fu T."/>
            <person name="Tang G.D."/>
            <person name="Zhang D."/>
            <person name="Sun W.H."/>
            <person name="Liu D.K."/>
            <person name="Li Y."/>
            <person name="Chen G.Z."/>
            <person name="Liu X.D."/>
            <person name="Liao X.Y."/>
            <person name="Jiang Y.T."/>
            <person name="Yu X."/>
            <person name="Hao Y."/>
            <person name="Huang J."/>
            <person name="Zhao X.W."/>
            <person name="Ke S."/>
            <person name="Chen Y.Y."/>
            <person name="Wu W.L."/>
            <person name="Hsu J.L."/>
            <person name="Lin Y.F."/>
            <person name="Huang M.D."/>
            <person name="Li C.Y."/>
            <person name="Huang L."/>
            <person name="Wang Z.W."/>
            <person name="Zhao X."/>
            <person name="Zhong W.Y."/>
            <person name="Peng D.H."/>
            <person name="Ahmad S."/>
            <person name="Lan S."/>
            <person name="Zhang J.S."/>
            <person name="Tsai W.C."/>
            <person name="Van de Peer Y."/>
            <person name="Liu Z.J."/>
        </authorList>
    </citation>
    <scope>NUCLEOTIDE SEQUENCE</scope>
    <source>
        <strain evidence="5">SCP</strain>
    </source>
</reference>
<dbReference type="EMBL" id="JAUJYN010000003">
    <property type="protein sequence ID" value="KAK1275982.1"/>
    <property type="molecule type" value="Genomic_DNA"/>
</dbReference>
<comment type="caution">
    <text evidence="5">The sequence shown here is derived from an EMBL/GenBank/DDBJ whole genome shotgun (WGS) entry which is preliminary data.</text>
</comment>
<dbReference type="InterPro" id="IPR007701">
    <property type="entry name" value="Interferon-rel_develop_reg_N"/>
</dbReference>
<comment type="similarity">
    <text evidence="1">Belongs to the IFRD family.</text>
</comment>
<dbReference type="Gene3D" id="1.25.10.10">
    <property type="entry name" value="Leucine-rich Repeat Variant"/>
    <property type="match status" value="1"/>
</dbReference>
<feature type="domain" description="Interferon-related developmental regulator C-terminal" evidence="3">
    <location>
        <begin position="374"/>
        <end position="421"/>
    </location>
</feature>
<dbReference type="Proteomes" id="UP001179952">
    <property type="component" value="Unassembled WGS sequence"/>
</dbReference>
<protein>
    <recommendedName>
        <fullName evidence="7">Interferon-related developmental regulator 1</fullName>
    </recommendedName>
</protein>
<evidence type="ECO:0000256" key="1">
    <source>
        <dbReference type="ARBA" id="ARBA00008828"/>
    </source>
</evidence>
<dbReference type="InterPro" id="IPR011989">
    <property type="entry name" value="ARM-like"/>
</dbReference>
<dbReference type="InterPro" id="IPR006921">
    <property type="entry name" value="Interferon-rel_develop_reg_C"/>
</dbReference>
<name>A0AAV9BHU2_ACOGR</name>
<evidence type="ECO:0000313" key="6">
    <source>
        <dbReference type="Proteomes" id="UP001179952"/>
    </source>
</evidence>
<sequence>MGKGRHKPGREVTAFFDSDDDSLSSTSTVSEQSTVITVDRVRSRFDDLDGLLDNLYEKRSSTRENALSGLVSAFESNVLVGYVSNKYITLLNQYINSIKRGSALEAKKAARAIGLLALTIGAGVESQELMVESVPHLTQALKVGSDASKKSAVLECLAISTFIGATDAEATDKVMKIIWDFMHPKSGLNVSGANKLPPPVLVAAVSAWSFLLTVFDGWRISSNNWQESISFLTLLLDKDDRSVRIAAGEAIALIFETGRLDKFSKELTGSFVEGNNGNNIGGFGHVESLKGKILNRARDLSAEAGGKGTAKKDLNDQRDLFHDVVDFIEHGVSPETSIKICGEVLTLSTWAQVIQMNYLKRFLGVGFNKHMQENELLHDVFDFTPKGKQQLSVKEKRIFRSPNSALNKTRTQVLNKSRMLAQDRQHGHFAVTHEDA</sequence>
<dbReference type="Pfam" id="PF04836">
    <property type="entry name" value="IFRD_C"/>
    <property type="match status" value="1"/>
</dbReference>
<proteinExistence type="inferred from homology"/>
<feature type="domain" description="Interferon-related developmental regulator N-terminal" evidence="4">
    <location>
        <begin position="25"/>
        <end position="329"/>
    </location>
</feature>
<dbReference type="InterPro" id="IPR039777">
    <property type="entry name" value="IFRD"/>
</dbReference>
<dbReference type="PANTHER" id="PTHR12354">
    <property type="entry name" value="INTERFERON-RELATED DEVELOPMENTAL REGULATOR"/>
    <property type="match status" value="1"/>
</dbReference>
<evidence type="ECO:0000259" key="3">
    <source>
        <dbReference type="Pfam" id="PF04836"/>
    </source>
</evidence>
<evidence type="ECO:0000313" key="5">
    <source>
        <dbReference type="EMBL" id="KAK1275982.1"/>
    </source>
</evidence>